<keyword evidence="4" id="KW-0804">Transcription</keyword>
<dbReference type="PANTHER" id="PTHR30537">
    <property type="entry name" value="HTH-TYPE TRANSCRIPTIONAL REGULATOR"/>
    <property type="match status" value="1"/>
</dbReference>
<dbReference type="PRINTS" id="PR00039">
    <property type="entry name" value="HTHLYSR"/>
</dbReference>
<dbReference type="SUPFAM" id="SSF53850">
    <property type="entry name" value="Periplasmic binding protein-like II"/>
    <property type="match status" value="1"/>
</dbReference>
<proteinExistence type="inferred from homology"/>
<dbReference type="FunFam" id="1.10.10.10:FF:000001">
    <property type="entry name" value="LysR family transcriptional regulator"/>
    <property type="match status" value="1"/>
</dbReference>
<dbReference type="CDD" id="cd08422">
    <property type="entry name" value="PBP2_CrgA_like"/>
    <property type="match status" value="1"/>
</dbReference>
<dbReference type="Gene3D" id="1.10.10.10">
    <property type="entry name" value="Winged helix-like DNA-binding domain superfamily/Winged helix DNA-binding domain"/>
    <property type="match status" value="1"/>
</dbReference>
<dbReference type="Pfam" id="PF03466">
    <property type="entry name" value="LysR_substrate"/>
    <property type="match status" value="1"/>
</dbReference>
<dbReference type="InterPro" id="IPR000847">
    <property type="entry name" value="LysR_HTH_N"/>
</dbReference>
<feature type="domain" description="HTH lysR-type" evidence="5">
    <location>
        <begin position="16"/>
        <end position="63"/>
    </location>
</feature>
<sequence length="302" mass="33592">MKVSPQLLEGVDAMAAVVDARSFGGAAETLGMSQSGVSRAIARLEARLGIRVFERTTRSVRLTDEGRRFYEEVMPLIDALVEATGSAAGNAQKVSGRLRVNIDPFFTQVILGPRLGAFMDMYPELEVELRSRDELGDLVADGFDLAIRFGHPQSSTLVARKLLDTRVFAVASPAYLERHGHPVSPRELELQPHRCILFREPVSGRPFAWNFHHKKKRVDIKPHGMLTVNDSASAYASCLAGLGVAQLFELGLDDYIASNRLVQLFPDWSDQRFPLYAYYPSRHHVPAKTRALLDYVSRLVTA</sequence>
<keyword evidence="3" id="KW-0238">DNA-binding</keyword>
<dbReference type="AlphaFoldDB" id="A0A7V8FDP5"/>
<dbReference type="PANTHER" id="PTHR30537:SF5">
    <property type="entry name" value="HTH-TYPE TRANSCRIPTIONAL ACTIVATOR TTDR-RELATED"/>
    <property type="match status" value="1"/>
</dbReference>
<evidence type="ECO:0000256" key="1">
    <source>
        <dbReference type="ARBA" id="ARBA00009437"/>
    </source>
</evidence>
<evidence type="ECO:0000313" key="7">
    <source>
        <dbReference type="Proteomes" id="UP000487117"/>
    </source>
</evidence>
<dbReference type="GO" id="GO:0003677">
    <property type="term" value="F:DNA binding"/>
    <property type="evidence" value="ECO:0007669"/>
    <property type="project" value="UniProtKB-KW"/>
</dbReference>
<dbReference type="SUPFAM" id="SSF46785">
    <property type="entry name" value="Winged helix' DNA-binding domain"/>
    <property type="match status" value="1"/>
</dbReference>
<dbReference type="Proteomes" id="UP000487117">
    <property type="component" value="Unassembled WGS sequence"/>
</dbReference>
<accession>A0A7V8FDP5</accession>
<evidence type="ECO:0000313" key="6">
    <source>
        <dbReference type="EMBL" id="KAF1013329.1"/>
    </source>
</evidence>
<keyword evidence="2" id="KW-0805">Transcription regulation</keyword>
<evidence type="ECO:0000256" key="2">
    <source>
        <dbReference type="ARBA" id="ARBA00023015"/>
    </source>
</evidence>
<protein>
    <submittedName>
        <fullName evidence="6">HTH-type transcriptional regulator DmlR</fullName>
    </submittedName>
</protein>
<comment type="caution">
    <text evidence="6">The sequence shown here is derived from an EMBL/GenBank/DDBJ whole genome shotgun (WGS) entry which is preliminary data.</text>
</comment>
<dbReference type="PROSITE" id="PS50931">
    <property type="entry name" value="HTH_LYSR"/>
    <property type="match status" value="1"/>
</dbReference>
<name>A0A7V8FDP5_STEMA</name>
<gene>
    <name evidence="6" type="primary">dmlR_22</name>
    <name evidence="6" type="ORF">GAK31_03478</name>
</gene>
<evidence type="ECO:0000259" key="5">
    <source>
        <dbReference type="PROSITE" id="PS50931"/>
    </source>
</evidence>
<dbReference type="InterPro" id="IPR005119">
    <property type="entry name" value="LysR_subst-bd"/>
</dbReference>
<organism evidence="6 7">
    <name type="scientific">Stenotrophomonas maltophilia</name>
    <name type="common">Pseudomonas maltophilia</name>
    <name type="synonym">Xanthomonas maltophilia</name>
    <dbReference type="NCBI Taxonomy" id="40324"/>
    <lineage>
        <taxon>Bacteria</taxon>
        <taxon>Pseudomonadati</taxon>
        <taxon>Pseudomonadota</taxon>
        <taxon>Gammaproteobacteria</taxon>
        <taxon>Lysobacterales</taxon>
        <taxon>Lysobacteraceae</taxon>
        <taxon>Stenotrophomonas</taxon>
        <taxon>Stenotrophomonas maltophilia group</taxon>
    </lineage>
</organism>
<reference evidence="7" key="1">
    <citation type="journal article" date="2020" name="MBio">
        <title>Horizontal gene transfer to a defensive symbiont with a reduced genome amongst a multipartite beetle microbiome.</title>
        <authorList>
            <person name="Waterworth S.C."/>
            <person name="Florez L.V."/>
            <person name="Rees E.R."/>
            <person name="Hertweck C."/>
            <person name="Kaltenpoth M."/>
            <person name="Kwan J.C."/>
        </authorList>
    </citation>
    <scope>NUCLEOTIDE SEQUENCE [LARGE SCALE GENOMIC DNA]</scope>
</reference>
<dbReference type="InterPro" id="IPR036390">
    <property type="entry name" value="WH_DNA-bd_sf"/>
</dbReference>
<comment type="similarity">
    <text evidence="1">Belongs to the LysR transcriptional regulatory family.</text>
</comment>
<dbReference type="Gene3D" id="3.40.190.290">
    <property type="match status" value="1"/>
</dbReference>
<dbReference type="GO" id="GO:0003700">
    <property type="term" value="F:DNA-binding transcription factor activity"/>
    <property type="evidence" value="ECO:0007669"/>
    <property type="project" value="InterPro"/>
</dbReference>
<evidence type="ECO:0000256" key="3">
    <source>
        <dbReference type="ARBA" id="ARBA00023125"/>
    </source>
</evidence>
<evidence type="ECO:0000256" key="4">
    <source>
        <dbReference type="ARBA" id="ARBA00023163"/>
    </source>
</evidence>
<dbReference type="Pfam" id="PF00126">
    <property type="entry name" value="HTH_1"/>
    <property type="match status" value="1"/>
</dbReference>
<dbReference type="InterPro" id="IPR036388">
    <property type="entry name" value="WH-like_DNA-bd_sf"/>
</dbReference>
<dbReference type="EMBL" id="WNDS01000005">
    <property type="protein sequence ID" value="KAF1013329.1"/>
    <property type="molecule type" value="Genomic_DNA"/>
</dbReference>
<dbReference type="InterPro" id="IPR058163">
    <property type="entry name" value="LysR-type_TF_proteobact-type"/>
</dbReference>